<evidence type="ECO:0000256" key="1">
    <source>
        <dbReference type="ARBA" id="ARBA00022723"/>
    </source>
</evidence>
<feature type="domain" description="Calcineurin-like phosphoesterase" evidence="5">
    <location>
        <begin position="15"/>
        <end position="206"/>
    </location>
</feature>
<evidence type="ECO:0000313" key="7">
    <source>
        <dbReference type="Proteomes" id="UP001143362"/>
    </source>
</evidence>
<proteinExistence type="inferred from homology"/>
<dbReference type="CDD" id="cd07402">
    <property type="entry name" value="MPP_GpdQ"/>
    <property type="match status" value="1"/>
</dbReference>
<keyword evidence="1" id="KW-0479">Metal-binding</keyword>
<dbReference type="InterPro" id="IPR050884">
    <property type="entry name" value="CNP_phosphodiesterase-III"/>
</dbReference>
<dbReference type="InterPro" id="IPR004843">
    <property type="entry name" value="Calcineurin-like_PHP"/>
</dbReference>
<dbReference type="PANTHER" id="PTHR42988:SF2">
    <property type="entry name" value="CYCLIC NUCLEOTIDE PHOSPHODIESTERASE CBUA0032-RELATED"/>
    <property type="match status" value="1"/>
</dbReference>
<dbReference type="EC" id="3.1.4.53" evidence="6"/>
<evidence type="ECO:0000256" key="4">
    <source>
        <dbReference type="ARBA" id="ARBA00025742"/>
    </source>
</evidence>
<evidence type="ECO:0000256" key="3">
    <source>
        <dbReference type="ARBA" id="ARBA00023004"/>
    </source>
</evidence>
<dbReference type="NCBIfam" id="NF008359">
    <property type="entry name" value="PRK11148.1"/>
    <property type="match status" value="1"/>
</dbReference>
<evidence type="ECO:0000256" key="2">
    <source>
        <dbReference type="ARBA" id="ARBA00022801"/>
    </source>
</evidence>
<dbReference type="InterPro" id="IPR026575">
    <property type="entry name" value="GpdQ/CpdA-like"/>
</dbReference>
<keyword evidence="2 6" id="KW-0378">Hydrolase</keyword>
<dbReference type="PANTHER" id="PTHR42988">
    <property type="entry name" value="PHOSPHOHYDROLASE"/>
    <property type="match status" value="1"/>
</dbReference>
<evidence type="ECO:0000313" key="6">
    <source>
        <dbReference type="EMBL" id="MCX2979899.1"/>
    </source>
</evidence>
<comment type="similarity">
    <text evidence="4">Belongs to the cyclic nucleotide phosphodiesterase class-III family.</text>
</comment>
<protein>
    <submittedName>
        <fullName evidence="6">3',5'-cyclic-AMP phosphodiesterase</fullName>
        <ecNumber evidence="6">3.1.4.53</ecNumber>
    </submittedName>
</protein>
<evidence type="ECO:0000259" key="5">
    <source>
        <dbReference type="Pfam" id="PF00149"/>
    </source>
</evidence>
<dbReference type="RefSeq" id="WP_279243886.1">
    <property type="nucleotide sequence ID" value="NZ_SHNN01000001.1"/>
</dbReference>
<dbReference type="SUPFAM" id="SSF56300">
    <property type="entry name" value="Metallo-dependent phosphatases"/>
    <property type="match status" value="1"/>
</dbReference>
<organism evidence="6 7">
    <name type="scientific">Candidatus Litorirhabdus singularis</name>
    <dbReference type="NCBI Taxonomy" id="2518993"/>
    <lineage>
        <taxon>Bacteria</taxon>
        <taxon>Pseudomonadati</taxon>
        <taxon>Pseudomonadota</taxon>
        <taxon>Gammaproteobacteria</taxon>
        <taxon>Cellvibrionales</taxon>
        <taxon>Halieaceae</taxon>
        <taxon>Candidatus Litorirhabdus</taxon>
    </lineage>
</organism>
<sequence length="276" mass="30297">MSLERLDLEVASPVLRVVQVTDTHLNESEGGTLLGLDTDFTLQHVLALVKSEREQIDLVLGTGDISDHGSRRAYQRARDYFAQLADDSVWLVGNHDERGAMIEELGHKGALVRVVYAGNWQIVLLDSQMPGKVGGHLGQAELDWLQSCLADAQANNLQVLVCLHHQPVKVGSAWIDEQLVADSADFFAIIDSCAAVRGVLWGHVHQHIDTERNGVRLMSTPSSCIQFAQFSEEFRVDGQSPGYRWLDLHPDGTIDTGVSRVTGVDFGIDLNSTGYA</sequence>
<dbReference type="Proteomes" id="UP001143362">
    <property type="component" value="Unassembled WGS sequence"/>
</dbReference>
<comment type="caution">
    <text evidence="6">The sequence shown here is derived from an EMBL/GenBank/DDBJ whole genome shotgun (WGS) entry which is preliminary data.</text>
</comment>
<reference evidence="6" key="1">
    <citation type="submission" date="2019-02" db="EMBL/GenBank/DDBJ databases">
        <authorList>
            <person name="Li S.-H."/>
        </authorList>
    </citation>
    <scope>NUCLEOTIDE SEQUENCE</scope>
    <source>
        <strain evidence="6">IMCC14734</strain>
    </source>
</reference>
<dbReference type="EMBL" id="SHNN01000001">
    <property type="protein sequence ID" value="MCX2979899.1"/>
    <property type="molecule type" value="Genomic_DNA"/>
</dbReference>
<keyword evidence="3" id="KW-0408">Iron</keyword>
<gene>
    <name evidence="6" type="primary">cpdA</name>
    <name evidence="6" type="ORF">EYC98_03370</name>
</gene>
<dbReference type="InterPro" id="IPR029052">
    <property type="entry name" value="Metallo-depent_PP-like"/>
</dbReference>
<dbReference type="Pfam" id="PF00149">
    <property type="entry name" value="Metallophos"/>
    <property type="match status" value="1"/>
</dbReference>
<accession>A0ABT3TC90</accession>
<dbReference type="GO" id="GO:0004115">
    <property type="term" value="F:3',5'-cyclic-AMP phosphodiesterase activity"/>
    <property type="evidence" value="ECO:0007669"/>
    <property type="project" value="UniProtKB-EC"/>
</dbReference>
<name>A0ABT3TC90_9GAMM</name>
<dbReference type="Gene3D" id="3.60.21.10">
    <property type="match status" value="1"/>
</dbReference>
<keyword evidence="7" id="KW-1185">Reference proteome</keyword>